<dbReference type="GO" id="GO:0019901">
    <property type="term" value="F:protein kinase binding"/>
    <property type="evidence" value="ECO:0007669"/>
    <property type="project" value="InterPro"/>
</dbReference>
<dbReference type="SMART" id="SM01070">
    <property type="entry name" value="CDC37_M"/>
    <property type="match status" value="1"/>
</dbReference>
<keyword evidence="3" id="KW-0963">Cytoplasm</keyword>
<feature type="domain" description="Cdc37 N-terminal" evidence="9">
    <location>
        <begin position="1"/>
        <end position="195"/>
    </location>
</feature>
<name>A0A2H4SW54_CORMI</name>
<accession>A0A2H4SW54</accession>
<dbReference type="VEuPathDB" id="FungiDB:CCM_07380"/>
<feature type="compositionally biased region" description="Basic and acidic residues" evidence="6">
    <location>
        <begin position="457"/>
        <end position="467"/>
    </location>
</feature>
<feature type="domain" description="Cdc37 C-terminal" evidence="7">
    <location>
        <begin position="377"/>
        <end position="466"/>
    </location>
</feature>
<proteinExistence type="inferred from homology"/>
<feature type="region of interest" description="Disordered" evidence="6">
    <location>
        <begin position="457"/>
        <end position="486"/>
    </location>
</feature>
<dbReference type="GO" id="GO:0050821">
    <property type="term" value="P:protein stabilization"/>
    <property type="evidence" value="ECO:0007669"/>
    <property type="project" value="TreeGrafter"/>
</dbReference>
<dbReference type="InterPro" id="IPR013873">
    <property type="entry name" value="Cdc37_C"/>
</dbReference>
<keyword evidence="4" id="KW-0143">Chaperone</keyword>
<dbReference type="Pfam" id="PF03234">
    <property type="entry name" value="CDC37_N"/>
    <property type="match status" value="1"/>
</dbReference>
<dbReference type="GO" id="GO:0006457">
    <property type="term" value="P:protein folding"/>
    <property type="evidence" value="ECO:0007669"/>
    <property type="project" value="TreeGrafter"/>
</dbReference>
<dbReference type="Gene3D" id="1.20.58.610">
    <property type="entry name" value="Cdc37, Hsp90 binding domain"/>
    <property type="match status" value="1"/>
</dbReference>
<evidence type="ECO:0000313" key="11">
    <source>
        <dbReference type="Proteomes" id="UP000323067"/>
    </source>
</evidence>
<dbReference type="PANTHER" id="PTHR12800">
    <property type="entry name" value="CDC37-RELATED"/>
    <property type="match status" value="1"/>
</dbReference>
<dbReference type="EMBL" id="CP023328">
    <property type="protein sequence ID" value="ATY67335.1"/>
    <property type="molecule type" value="Genomic_DNA"/>
</dbReference>
<evidence type="ECO:0000256" key="2">
    <source>
        <dbReference type="ARBA" id="ARBA00006222"/>
    </source>
</evidence>
<evidence type="ECO:0000313" key="10">
    <source>
        <dbReference type="EMBL" id="ATY67335.1"/>
    </source>
</evidence>
<evidence type="ECO:0000259" key="7">
    <source>
        <dbReference type="SMART" id="SM01069"/>
    </source>
</evidence>
<dbReference type="GO" id="GO:0031072">
    <property type="term" value="F:heat shock protein binding"/>
    <property type="evidence" value="ECO:0007669"/>
    <property type="project" value="TreeGrafter"/>
</dbReference>
<dbReference type="OrthoDB" id="440202at2759"/>
<organism evidence="10 11">
    <name type="scientific">Cordyceps militaris</name>
    <name type="common">Caterpillar fungus</name>
    <name type="synonym">Clavaria militaris</name>
    <dbReference type="NCBI Taxonomy" id="73501"/>
    <lineage>
        <taxon>Eukaryota</taxon>
        <taxon>Fungi</taxon>
        <taxon>Dikarya</taxon>
        <taxon>Ascomycota</taxon>
        <taxon>Pezizomycotina</taxon>
        <taxon>Sordariomycetes</taxon>
        <taxon>Hypocreomycetidae</taxon>
        <taxon>Hypocreales</taxon>
        <taxon>Cordycipitaceae</taxon>
        <taxon>Cordyceps</taxon>
    </lineage>
</organism>
<dbReference type="Pfam" id="PF08565">
    <property type="entry name" value="CDC37_M"/>
    <property type="match status" value="1"/>
</dbReference>
<dbReference type="VEuPathDB" id="FungiDB:A9K55_000077"/>
<gene>
    <name evidence="10" type="ORF">A9K55_000077</name>
</gene>
<dbReference type="InterPro" id="IPR013874">
    <property type="entry name" value="Cdc37_Hsp90-bd"/>
</dbReference>
<evidence type="ECO:0000256" key="3">
    <source>
        <dbReference type="ARBA" id="ARBA00022490"/>
    </source>
</evidence>
<dbReference type="InterPro" id="IPR004918">
    <property type="entry name" value="Cdc37"/>
</dbReference>
<feature type="compositionally biased region" description="Acidic residues" evidence="6">
    <location>
        <begin position="468"/>
        <end position="477"/>
    </location>
</feature>
<dbReference type="InterPro" id="IPR013855">
    <property type="entry name" value="Cdc37_N_dom"/>
</dbReference>
<feature type="domain" description="Cdc37 Hsp90 binding" evidence="8">
    <location>
        <begin position="193"/>
        <end position="362"/>
    </location>
</feature>
<evidence type="ECO:0000256" key="4">
    <source>
        <dbReference type="ARBA" id="ARBA00023186"/>
    </source>
</evidence>
<dbReference type="AlphaFoldDB" id="A0A2H4SW54"/>
<reference evidence="10 11" key="1">
    <citation type="journal article" date="2017" name="BMC Genomics">
        <title>Chromosome level assembly and secondary metabolite potential of the parasitic fungus Cordyceps militaris.</title>
        <authorList>
            <person name="Kramer G.J."/>
            <person name="Nodwell J.R."/>
        </authorList>
    </citation>
    <scope>NUCLEOTIDE SEQUENCE [LARGE SCALE GENOMIC DNA]</scope>
    <source>
        <strain evidence="10 11">ATCC 34164</strain>
    </source>
</reference>
<evidence type="ECO:0000256" key="5">
    <source>
        <dbReference type="ARBA" id="ARBA00031396"/>
    </source>
</evidence>
<dbReference type="GO" id="GO:0051082">
    <property type="term" value="F:unfolded protein binding"/>
    <property type="evidence" value="ECO:0007669"/>
    <property type="project" value="TreeGrafter"/>
</dbReference>
<dbReference type="SMART" id="SM01069">
    <property type="entry name" value="CDC37_C"/>
    <property type="match status" value="1"/>
</dbReference>
<dbReference type="SMART" id="SM01071">
    <property type="entry name" value="CDC37_N"/>
    <property type="match status" value="1"/>
</dbReference>
<evidence type="ECO:0000259" key="8">
    <source>
        <dbReference type="SMART" id="SM01070"/>
    </source>
</evidence>
<comment type="subcellular location">
    <subcellularLocation>
        <location evidence="1">Cytoplasm</location>
    </subcellularLocation>
</comment>
<dbReference type="PANTHER" id="PTHR12800:SF4">
    <property type="entry name" value="HSP90 CO-CHAPERONE CDC37"/>
    <property type="match status" value="1"/>
</dbReference>
<dbReference type="GO" id="GO:0051087">
    <property type="term" value="F:protein-folding chaperone binding"/>
    <property type="evidence" value="ECO:0007669"/>
    <property type="project" value="TreeGrafter"/>
</dbReference>
<dbReference type="InterPro" id="IPR038189">
    <property type="entry name" value="Cdc37_Hsp90-bd_sf"/>
</dbReference>
<dbReference type="Proteomes" id="UP000323067">
    <property type="component" value="Chromosome i"/>
</dbReference>
<evidence type="ECO:0000259" key="9">
    <source>
        <dbReference type="SMART" id="SM01071"/>
    </source>
</evidence>
<dbReference type="Pfam" id="PF08564">
    <property type="entry name" value="CDC37_C"/>
    <property type="match status" value="1"/>
</dbReference>
<dbReference type="SUPFAM" id="SSF101391">
    <property type="entry name" value="Hsp90 co-chaperone CDC37"/>
    <property type="match status" value="1"/>
</dbReference>
<sequence length="486" mass="54647">MVDYRKWDSLELSDDSDIEVHPNVDKRSFIRAKQNQIHAEREQRKRQVEALEYERIINEALSQRLISLISLMKTHTTGRPPPGSPSDAAFKAAMQLMPSDVNDQPPSPPEGLFVDVPNPTYSNMIFRILDEVKRNLDERRIDQHLQNDAFLEELGVQLQSIQEVQEDIAGRLDKLQAEKATKITSESYRTGFNSFHLNKALAQGSQKLPASPELLNPDYDLHGLSNSSSSIARPENEDGILASPAALAFAEIQSSNYRASHAYILSHPEILEERETDGLLIEAYNAAIENEDGRKPLQYVHQAMLLQCCRMLGRDGVNIFFKRMTTPGHRSIGFFSKDVAEKLQRIRELARDQRKAQSEGVEQIQIRAVDPGTEIQIRVPELGSEERVIFEQLAPDMQAALESGLIDRVNEVLSVMDVVEAEQIIDLLGEANCLNIEEEIIDTTTEEGKRHLKEIQESTAADTKDAGAEIEAEDLDGVLEKHPAQK</sequence>
<protein>
    <recommendedName>
        <fullName evidence="5">Hsp90 chaperone protein kinase-targeting subunit</fullName>
    </recommendedName>
</protein>
<dbReference type="GO" id="GO:0005737">
    <property type="term" value="C:cytoplasm"/>
    <property type="evidence" value="ECO:0007669"/>
    <property type="project" value="UniProtKB-SubCell"/>
</dbReference>
<evidence type="ECO:0000256" key="1">
    <source>
        <dbReference type="ARBA" id="ARBA00004496"/>
    </source>
</evidence>
<evidence type="ECO:0000256" key="6">
    <source>
        <dbReference type="SAM" id="MobiDB-lite"/>
    </source>
</evidence>
<comment type="similarity">
    <text evidence="2">Belongs to the CDC37 family.</text>
</comment>